<proteinExistence type="predicted"/>
<dbReference type="RefSeq" id="WP_228423805.1">
    <property type="nucleotide sequence ID" value="NZ_UFVR01000004.1"/>
</dbReference>
<name>A0A381FIH0_9FLAO</name>
<dbReference type="EMBL" id="UFVR01000004">
    <property type="protein sequence ID" value="SUX46345.1"/>
    <property type="molecule type" value="Genomic_DNA"/>
</dbReference>
<dbReference type="AlphaFoldDB" id="A0A381FIH0"/>
<evidence type="ECO:0000313" key="2">
    <source>
        <dbReference type="EMBL" id="SUX46345.1"/>
    </source>
</evidence>
<gene>
    <name evidence="2" type="ORF">NCTC13532_01878</name>
</gene>
<dbReference type="Proteomes" id="UP000254282">
    <property type="component" value="Unassembled WGS sequence"/>
</dbReference>
<sequence>MKFGNNKFGMELSNDFKSALRHFVYYYTNGTLPYVINDVELLKDINYREDLKDEASLAEQAFAIFANNIKMDESGKVLNLTHSMKRASQWIRFVCREENDTYQVEPEFEDWEVELH</sequence>
<accession>A0A381FIH0</accession>
<organism evidence="2 3">
    <name type="scientific">Chryseobacterium indoltheticum</name>
    <dbReference type="NCBI Taxonomy" id="254"/>
    <lineage>
        <taxon>Bacteria</taxon>
        <taxon>Pseudomonadati</taxon>
        <taxon>Bacteroidota</taxon>
        <taxon>Flavobacteriia</taxon>
        <taxon>Flavobacteriales</taxon>
        <taxon>Weeksellaceae</taxon>
        <taxon>Chryseobacterium group</taxon>
        <taxon>Chryseobacterium</taxon>
    </lineage>
</organism>
<protein>
    <recommendedName>
        <fullName evidence="1">DUF7677 domain-containing protein</fullName>
    </recommendedName>
</protein>
<dbReference type="Pfam" id="PF24725">
    <property type="entry name" value="DUF7677"/>
    <property type="match status" value="1"/>
</dbReference>
<evidence type="ECO:0000259" key="1">
    <source>
        <dbReference type="Pfam" id="PF24725"/>
    </source>
</evidence>
<dbReference type="InterPro" id="IPR056094">
    <property type="entry name" value="DUF7677"/>
</dbReference>
<feature type="domain" description="DUF7677" evidence="1">
    <location>
        <begin position="11"/>
        <end position="116"/>
    </location>
</feature>
<evidence type="ECO:0000313" key="3">
    <source>
        <dbReference type="Proteomes" id="UP000254282"/>
    </source>
</evidence>
<reference evidence="2 3" key="1">
    <citation type="submission" date="2018-06" db="EMBL/GenBank/DDBJ databases">
        <authorList>
            <consortium name="Pathogen Informatics"/>
            <person name="Doyle S."/>
        </authorList>
    </citation>
    <scope>NUCLEOTIDE SEQUENCE [LARGE SCALE GENOMIC DNA]</scope>
    <source>
        <strain evidence="2 3">NCTC13532</strain>
    </source>
</reference>